<dbReference type="PROSITE" id="PS51459">
    <property type="entry name" value="FIDO"/>
    <property type="match status" value="1"/>
</dbReference>
<dbReference type="RefSeq" id="WP_133792751.1">
    <property type="nucleotide sequence ID" value="NZ_SOCA01000001.1"/>
</dbReference>
<feature type="active site" evidence="1">
    <location>
        <position position="177"/>
    </location>
</feature>
<feature type="binding site" evidence="2">
    <location>
        <begin position="181"/>
        <end position="188"/>
    </location>
    <ligand>
        <name>ATP</name>
        <dbReference type="ChEBI" id="CHEBI:30616"/>
    </ligand>
</feature>
<evidence type="ECO:0000313" key="5">
    <source>
        <dbReference type="EMBL" id="TDU80752.1"/>
    </source>
</evidence>
<proteinExistence type="predicted"/>
<keyword evidence="2" id="KW-0547">Nucleotide-binding</keyword>
<dbReference type="InterPro" id="IPR003812">
    <property type="entry name" value="Fido"/>
</dbReference>
<name>A0A4R7SNK5_9BACT</name>
<dbReference type="EMBL" id="SOCA01000001">
    <property type="protein sequence ID" value="TDU80752.1"/>
    <property type="molecule type" value="Genomic_DNA"/>
</dbReference>
<dbReference type="OrthoDB" id="9813719at2"/>
<dbReference type="InterPro" id="IPR040198">
    <property type="entry name" value="Fido_containing"/>
</dbReference>
<accession>A0A4R7SNK5</accession>
<dbReference type="AlphaFoldDB" id="A0A4R7SNK5"/>
<evidence type="ECO:0000256" key="1">
    <source>
        <dbReference type="PIRSR" id="PIRSR640198-1"/>
    </source>
</evidence>
<dbReference type="GO" id="GO:0005524">
    <property type="term" value="F:ATP binding"/>
    <property type="evidence" value="ECO:0007669"/>
    <property type="project" value="UniProtKB-KW"/>
</dbReference>
<dbReference type="PANTHER" id="PTHR13504">
    <property type="entry name" value="FIDO DOMAIN-CONTAINING PROTEIN DDB_G0283145"/>
    <property type="match status" value="1"/>
</dbReference>
<evidence type="ECO:0000313" key="6">
    <source>
        <dbReference type="Proteomes" id="UP000295662"/>
    </source>
</evidence>
<reference evidence="5 6" key="1">
    <citation type="submission" date="2019-03" db="EMBL/GenBank/DDBJ databases">
        <title>Genomic Encyclopedia of Archaeal and Bacterial Type Strains, Phase II (KMG-II): from individual species to whole genera.</title>
        <authorList>
            <person name="Goeker M."/>
        </authorList>
    </citation>
    <scope>NUCLEOTIDE SEQUENCE [LARGE SCALE GENOMIC DNA]</scope>
    <source>
        <strain evidence="5 6">ATCC 25309</strain>
    </source>
</reference>
<feature type="site" description="Important for autoinhibition of adenylyltransferase activity" evidence="3">
    <location>
        <position position="53"/>
    </location>
</feature>
<evidence type="ECO:0000256" key="3">
    <source>
        <dbReference type="PIRSR" id="PIRSR640198-3"/>
    </source>
</evidence>
<dbReference type="InterPro" id="IPR036597">
    <property type="entry name" value="Fido-like_dom_sf"/>
</dbReference>
<sequence length="324" mass="35745">MRPPFEITARAASLVAEIERMLGMHDGALLAPASPLLRRSQRVRTIQASLAIEGNTLTAEQVTAVLEGKRVIAPAKDLREVENAIRCYDQLAKWKPENTKHLLAAHHLMMAGLVSRPGAWRSRGVGIAKGSMIAHIAPPADRVAGLMNSLFGWLKEEKEVPPLICAAVCHYEMEFIHPFEDGNGRMGRLWHSLILFRHHPLFSLVPIESAIRDRQQDYYTVLGLCDKAGKSTLFIEFSLEVTLAALKPVFTTPQPRMSGMERISAANGLMGSASFLRKEYMSHFPGLSAATASRDLQMAVESGILKKTGDKAMARYKFSFPGAK</sequence>
<dbReference type="Proteomes" id="UP000295662">
    <property type="component" value="Unassembled WGS sequence"/>
</dbReference>
<gene>
    <name evidence="5" type="ORF">EI77_00049</name>
</gene>
<dbReference type="PANTHER" id="PTHR13504:SF38">
    <property type="entry name" value="FIDO DOMAIN-CONTAINING PROTEIN"/>
    <property type="match status" value="1"/>
</dbReference>
<dbReference type="Gene3D" id="1.10.3290.10">
    <property type="entry name" value="Fido-like domain"/>
    <property type="match status" value="1"/>
</dbReference>
<feature type="domain" description="Fido" evidence="4">
    <location>
        <begin position="97"/>
        <end position="240"/>
    </location>
</feature>
<evidence type="ECO:0000259" key="4">
    <source>
        <dbReference type="PROSITE" id="PS51459"/>
    </source>
</evidence>
<keyword evidence="6" id="KW-1185">Reference proteome</keyword>
<evidence type="ECO:0000256" key="2">
    <source>
        <dbReference type="PIRSR" id="PIRSR640198-2"/>
    </source>
</evidence>
<dbReference type="Pfam" id="PF02661">
    <property type="entry name" value="Fic"/>
    <property type="match status" value="1"/>
</dbReference>
<dbReference type="SUPFAM" id="SSF140931">
    <property type="entry name" value="Fic-like"/>
    <property type="match status" value="1"/>
</dbReference>
<protein>
    <submittedName>
        <fullName evidence="5">Fic family protein</fullName>
    </submittedName>
</protein>
<feature type="binding site" evidence="2">
    <location>
        <begin position="218"/>
        <end position="219"/>
    </location>
    <ligand>
        <name>ATP</name>
        <dbReference type="ChEBI" id="CHEBI:30616"/>
    </ligand>
</feature>
<organism evidence="5 6">
    <name type="scientific">Prosthecobacter fusiformis</name>
    <dbReference type="NCBI Taxonomy" id="48464"/>
    <lineage>
        <taxon>Bacteria</taxon>
        <taxon>Pseudomonadati</taxon>
        <taxon>Verrucomicrobiota</taxon>
        <taxon>Verrucomicrobiia</taxon>
        <taxon>Verrucomicrobiales</taxon>
        <taxon>Verrucomicrobiaceae</taxon>
        <taxon>Prosthecobacter</taxon>
    </lineage>
</organism>
<comment type="caution">
    <text evidence="5">The sequence shown here is derived from an EMBL/GenBank/DDBJ whole genome shotgun (WGS) entry which is preliminary data.</text>
</comment>
<keyword evidence="2" id="KW-0067">ATP-binding</keyword>